<feature type="domain" description="KANL3/Tex30 alpha/beta hydrolase-like" evidence="1">
    <location>
        <begin position="25"/>
        <end position="214"/>
    </location>
</feature>
<gene>
    <name evidence="2" type="ORF">NJQ99_07325</name>
</gene>
<dbReference type="GO" id="GO:0016787">
    <property type="term" value="F:hydrolase activity"/>
    <property type="evidence" value="ECO:0007669"/>
    <property type="project" value="UniProtKB-KW"/>
</dbReference>
<keyword evidence="3" id="KW-1185">Reference proteome</keyword>
<dbReference type="Proteomes" id="UP001055804">
    <property type="component" value="Unassembled WGS sequence"/>
</dbReference>
<dbReference type="EMBL" id="JAMZFT010000002">
    <property type="protein sequence ID" value="MCP1336212.1"/>
    <property type="molecule type" value="Genomic_DNA"/>
</dbReference>
<evidence type="ECO:0000313" key="2">
    <source>
        <dbReference type="EMBL" id="MCP1336212.1"/>
    </source>
</evidence>
<comment type="caution">
    <text evidence="2">The sequence shown here is derived from an EMBL/GenBank/DDBJ whole genome shotgun (WGS) entry which is preliminary data.</text>
</comment>
<keyword evidence="2" id="KW-0378">Hydrolase</keyword>
<evidence type="ECO:0000313" key="3">
    <source>
        <dbReference type="Proteomes" id="UP001055804"/>
    </source>
</evidence>
<proteinExistence type="predicted"/>
<dbReference type="Pfam" id="PF20408">
    <property type="entry name" value="Abhydrolase_11"/>
    <property type="match status" value="1"/>
</dbReference>
<organism evidence="2 3">
    <name type="scientific">Futiania mangrovi</name>
    <dbReference type="NCBI Taxonomy" id="2959716"/>
    <lineage>
        <taxon>Bacteria</taxon>
        <taxon>Pseudomonadati</taxon>
        <taxon>Pseudomonadota</taxon>
        <taxon>Alphaproteobacteria</taxon>
        <taxon>Futianiales</taxon>
        <taxon>Futianiaceae</taxon>
        <taxon>Futiania</taxon>
    </lineage>
</organism>
<name>A0A9J6P8V0_9PROT</name>
<sequence length="223" mass="23642">MTVRPACGTLALMEQILTDGPVGAAATVLFAHGAGAGMDSPFMAAAARGLACHGIRVVRFEFPYMRRARLEGRKAPPDRMPVLCDAFRGAAAGLREARRIVVAGKSMGARVAACVAADVGAAGVLCFGYPFHPTGKPDRLRLEPLLALDCAALIVQGTRDPFGTFEEVPGYGLPDRVRVHWVPDGNHDLAPRKSSGTTPEAALERALEAAARFIRFLPERSAP</sequence>
<dbReference type="Gene3D" id="3.40.50.1820">
    <property type="entry name" value="alpha/beta hydrolase"/>
    <property type="match status" value="1"/>
</dbReference>
<dbReference type="SUPFAM" id="SSF53474">
    <property type="entry name" value="alpha/beta-Hydrolases"/>
    <property type="match status" value="1"/>
</dbReference>
<evidence type="ECO:0000259" key="1">
    <source>
        <dbReference type="Pfam" id="PF20408"/>
    </source>
</evidence>
<protein>
    <submittedName>
        <fullName evidence="2">Alpha/beta hydrolase</fullName>
    </submittedName>
</protein>
<dbReference type="RefSeq" id="WP_269332180.1">
    <property type="nucleotide sequence ID" value="NZ_JAMZFT010000002.1"/>
</dbReference>
<dbReference type="InterPro" id="IPR046879">
    <property type="entry name" value="KANL3/Tex30_Abhydrolase"/>
</dbReference>
<dbReference type="InterPro" id="IPR029058">
    <property type="entry name" value="AB_hydrolase_fold"/>
</dbReference>
<dbReference type="PANTHER" id="PTHR13136">
    <property type="entry name" value="TESTIS DEVELOPMENT PROTEIN PRTD"/>
    <property type="match status" value="1"/>
</dbReference>
<dbReference type="AlphaFoldDB" id="A0A9J6P8V0"/>
<dbReference type="InterPro" id="IPR026555">
    <property type="entry name" value="NSL3/Tex30"/>
</dbReference>
<accession>A0A9J6P8V0</accession>
<reference evidence="2" key="1">
    <citation type="submission" date="2022-06" db="EMBL/GenBank/DDBJ databases">
        <title>Isolation and Genomics of Futiania mangrovii gen. nov., sp. nov., a Rare and Metabolically-versatile member in the Class Alphaproteobacteria.</title>
        <authorList>
            <person name="Liu L."/>
            <person name="Huang W.-C."/>
            <person name="Pan J."/>
            <person name="Li J."/>
            <person name="Huang Y."/>
            <person name="Du H."/>
            <person name="Liu Y."/>
            <person name="Li M."/>
        </authorList>
    </citation>
    <scope>NUCLEOTIDE SEQUENCE</scope>
    <source>
        <strain evidence="2">FT118</strain>
    </source>
</reference>
<dbReference type="PANTHER" id="PTHR13136:SF11">
    <property type="entry name" value="TESTIS-EXPRESSED PROTEIN 30"/>
    <property type="match status" value="1"/>
</dbReference>